<accession>A0A812LDG5</accession>
<keyword evidence="3" id="KW-1185">Reference proteome</keyword>
<dbReference type="Gene3D" id="1.25.40.20">
    <property type="entry name" value="Ankyrin repeat-containing domain"/>
    <property type="match status" value="1"/>
</dbReference>
<evidence type="ECO:0000313" key="2">
    <source>
        <dbReference type="EMBL" id="CAE7240120.1"/>
    </source>
</evidence>
<reference evidence="2" key="1">
    <citation type="submission" date="2021-02" db="EMBL/GenBank/DDBJ databases">
        <authorList>
            <person name="Dougan E. K."/>
            <person name="Rhodes N."/>
            <person name="Thang M."/>
            <person name="Chan C."/>
        </authorList>
    </citation>
    <scope>NUCLEOTIDE SEQUENCE</scope>
</reference>
<organism evidence="2 3">
    <name type="scientific">Symbiodinium natans</name>
    <dbReference type="NCBI Taxonomy" id="878477"/>
    <lineage>
        <taxon>Eukaryota</taxon>
        <taxon>Sar</taxon>
        <taxon>Alveolata</taxon>
        <taxon>Dinophyceae</taxon>
        <taxon>Suessiales</taxon>
        <taxon>Symbiodiniaceae</taxon>
        <taxon>Symbiodinium</taxon>
    </lineage>
</organism>
<sequence>MHRGFTCTSVQHLISELCRQTEDDGKSACWRRFRDQKYNEEKCNFRLQKLIGGNHAKLLGQPYLRCLAEELECDLLQRDGDTYFYYKRQRHAGAPFVADDVQVEKCLTRQSGIETFFADTSTRLGRFGDGGSTSYNFKFVLGNSCERLCLQEILQLLLACWGRVSVDFSGVDWSLALQRSSSSGLLVETYDEGEGEGQWQAFMPDGEPVIARCLMLGLSREVADPVKAKFDFHVLAQELLALRANPNVKDTSGQSLLLACVKKHKARAIQLLVDHDVEISKDALQEAVQHSSVDVVLRLLNSEKWSQSSSAGEGKSLCGLACRRLKDACMNIDQACAGVPAHAYGAIFEADEVLRYEKRLTLPEAEIGYALESEAALCICQFHEEGHPHRTQLKTAVHNALQQTIVATSSKLLSRVTEEGDTMFHLLGRAAPVRPVAYDRMRLWMQQYSEQDLSQYLRLKNRDGLLAVEVALDAGVGHDPAPDWKDNCILSWLFEETELREDEREDFLQRCVAACCKRAKSYSMNKDQISGGLQQFLHLADRKKFYPECSQACFDKAAEILLKEAQYKACQHLVKAADELKLSTESVHTMLKPAEGAQKQTRKQAPETQIEVNSVRVIGKQQSLQTSCSCRNLLREAIDAKLGESANAPRKTAFMNVIVQGLVIVLEVLSAADLVTDILLLRWMYLSHHIWWATLSCLMMVAPYLAAFSATLRIGLRNRIFEGTDADGKAQSFYWCRKLAGSVCMTPLCVAAFILLDLVYTIKAATFDVFALLVGLTAPGWKCDLTDGAVSKFLSDHLGLTIMDIEGYRRLRTTTQLLFESFPQIVLQLYILLKSSSEREFEVSDEELVVSLAFALFHLFATCCIVWLEARSARESVAHYTMTCLTGRLGWLPLASSVDLRSSNKGEGQKLHFDDLSFSLACGRFTMAFEFSQSTWAKLLGALSKVQDQANNISVAFGPSISLLNMHDILTFHKRFSKLQISMQSGTEPVPWTRILQNSGLSPQSGNISMSQKQSAYAQGLLEEFILNHNCDAVHALLEAGVCSTTGLTSRGLMYLTFAVEMRNASICKLLLTFKAPLTSSELSSEIMDPLVEWGLRVRSTLETPLEAAFRVSDADVISAFLFHERIQANFATRRSVLRLAEVAREQNLLKAADTYANASGLAPEWDRTASLSARVLLRGEASDSTVDCCVAELRRFDLFREKLFPVGSHELIPQVLKTAADGVLEVDLTFVAQAFPRLVFSAAHLEQLLAVVRAEAKIPSTASLRVLDGLVSELGLVDMQKYVQMTAPHRVTRTIRHSQEEGQHARNNNSREKRALVICSLTMPSDCWRAYGMRISGEWTDQGWGNTDVNKVEIRAVTAGAGLVYVQIHSVNWNSDSGRIEVKFGGAQLGQGLDEEDETGRKNLDLEQAESLLEVLTAGDLVQITMACVSWGGHEAHAENTCLEIDYFTRDS</sequence>
<feature type="transmembrane region" description="Helical" evidence="1">
    <location>
        <begin position="739"/>
        <end position="762"/>
    </location>
</feature>
<proteinExistence type="predicted"/>
<name>A0A812LDG5_9DINO</name>
<keyword evidence="1" id="KW-1133">Transmembrane helix</keyword>
<protein>
    <submittedName>
        <fullName evidence="2">Uncharacterized protein</fullName>
    </submittedName>
</protein>
<feature type="transmembrane region" description="Helical" evidence="1">
    <location>
        <begin position="690"/>
        <end position="712"/>
    </location>
</feature>
<evidence type="ECO:0000256" key="1">
    <source>
        <dbReference type="SAM" id="Phobius"/>
    </source>
</evidence>
<evidence type="ECO:0000313" key="3">
    <source>
        <dbReference type="Proteomes" id="UP000604046"/>
    </source>
</evidence>
<dbReference type="Proteomes" id="UP000604046">
    <property type="component" value="Unassembled WGS sequence"/>
</dbReference>
<comment type="caution">
    <text evidence="2">The sequence shown here is derived from an EMBL/GenBank/DDBJ whole genome shotgun (WGS) entry which is preliminary data.</text>
</comment>
<gene>
    <name evidence="2" type="ORF">SNAT2548_LOCUS10724</name>
</gene>
<dbReference type="OrthoDB" id="10576709at2759"/>
<keyword evidence="1" id="KW-0812">Transmembrane</keyword>
<dbReference type="InterPro" id="IPR036770">
    <property type="entry name" value="Ankyrin_rpt-contain_sf"/>
</dbReference>
<keyword evidence="1" id="KW-0472">Membrane</keyword>
<dbReference type="SUPFAM" id="SSF48403">
    <property type="entry name" value="Ankyrin repeat"/>
    <property type="match status" value="1"/>
</dbReference>
<dbReference type="EMBL" id="CAJNDS010000902">
    <property type="protein sequence ID" value="CAE7240120.1"/>
    <property type="molecule type" value="Genomic_DNA"/>
</dbReference>